<sequence length="748" mass="85434">MKAKNPRLYRKSPTNGLPVSVEYVDTFGDRKALKSDNVKTIVAIHGNPGHHKHYSGLYESFGGKESSVRVIVPNMPDFGLTRQSMAFWHSNEERSQFIRDFLKAINVSKIDCLISHSAGIQPNSLLWSEPRELTIRSLGIFSPQYLSDRFFEVNKLLSNFARNKFGIAFMDAIKPHMISKGRSPITFNSVDEVLYFVLVHSYVVNKEFYHKLDILKSMKIPTLVVYGENDKLVPKENFERFVERLGAKPTDRTIYADNTIESNSDHNNWVKVVTLKSGELKAKNPTLYRKSPTNGLPVSVEYVDTFGDRKVSKSDNVKTIVAIHGNPGHHKHFSGLYETFGGKESSVRVIAPNMPDFGLTRQSMAFWHSNEERSQLIRDFLTAINVSKIDCLISHSAGIQPISLLWSEPRELTIGSIGLLCPQPFWFSKQYFRTANHLSRAFAFFSHNELSIKVMELLRLELIGRHTFFPLEYRDAGEVLQMALVSKHLINHKLHLKLQHIKHNKIPTLVVFGETDKLIPKHINDRLVHELGAKQTDYIHYSSDNSIEEMSKSVFLNKKLLFVAGAQPTQLHQRLNHLKEAKIPTLVAFGDDDRIIDEKHIKHFCQDLGVDQRDYRIYSADKKGRHFCFNRSSHVINKHIETHLLSQNCDISTITRLNTELGKQVIFLYYTYTTPANSLTPYGLVVNGAERTDRCASGLRRTINQINKLRGGVRAPVGLHRWHGHYKRLLINGLIISGRRVVGKLTIR</sequence>
<gene>
    <name evidence="1" type="ORF">OSB1V03_LOCUS3695</name>
</gene>
<name>A0A7R9KHT9_9ACAR</name>
<organism evidence="1">
    <name type="scientific">Medioppia subpectinata</name>
    <dbReference type="NCBI Taxonomy" id="1979941"/>
    <lineage>
        <taxon>Eukaryota</taxon>
        <taxon>Metazoa</taxon>
        <taxon>Ecdysozoa</taxon>
        <taxon>Arthropoda</taxon>
        <taxon>Chelicerata</taxon>
        <taxon>Arachnida</taxon>
        <taxon>Acari</taxon>
        <taxon>Acariformes</taxon>
        <taxon>Sarcoptiformes</taxon>
        <taxon>Oribatida</taxon>
        <taxon>Brachypylina</taxon>
        <taxon>Oppioidea</taxon>
        <taxon>Oppiidae</taxon>
        <taxon>Medioppia</taxon>
    </lineage>
</organism>
<keyword evidence="2" id="KW-1185">Reference proteome</keyword>
<dbReference type="InterPro" id="IPR010463">
    <property type="entry name" value="DUF1057"/>
</dbReference>
<dbReference type="EMBL" id="CAJPIZ010001545">
    <property type="protein sequence ID" value="CAG2103668.1"/>
    <property type="molecule type" value="Genomic_DNA"/>
</dbReference>
<dbReference type="PANTHER" id="PTHR47533">
    <property type="entry name" value="PROTEIN CBG21859"/>
    <property type="match status" value="1"/>
</dbReference>
<reference evidence="1" key="1">
    <citation type="submission" date="2020-11" db="EMBL/GenBank/DDBJ databases">
        <authorList>
            <person name="Tran Van P."/>
        </authorList>
    </citation>
    <scope>NUCLEOTIDE SEQUENCE</scope>
</reference>
<dbReference type="Proteomes" id="UP000759131">
    <property type="component" value="Unassembled WGS sequence"/>
</dbReference>
<dbReference type="PANTHER" id="PTHR47533:SF4">
    <property type="entry name" value="AB HYDROLASE-1 DOMAIN-CONTAINING PROTEIN"/>
    <property type="match status" value="1"/>
</dbReference>
<evidence type="ECO:0000313" key="1">
    <source>
        <dbReference type="EMBL" id="CAD7623238.1"/>
    </source>
</evidence>
<dbReference type="SUPFAM" id="SSF53474">
    <property type="entry name" value="alpha/beta-Hydrolases"/>
    <property type="match status" value="3"/>
</dbReference>
<dbReference type="InterPro" id="IPR029058">
    <property type="entry name" value="AB_hydrolase_fold"/>
</dbReference>
<dbReference type="Pfam" id="PF06342">
    <property type="entry name" value="DUF1057"/>
    <property type="match status" value="2"/>
</dbReference>
<proteinExistence type="predicted"/>
<dbReference type="AlphaFoldDB" id="A0A7R9KHT9"/>
<dbReference type="EMBL" id="OC856120">
    <property type="protein sequence ID" value="CAD7623238.1"/>
    <property type="molecule type" value="Genomic_DNA"/>
</dbReference>
<accession>A0A7R9KHT9</accession>
<protein>
    <submittedName>
        <fullName evidence="1">Uncharacterized protein</fullName>
    </submittedName>
</protein>
<evidence type="ECO:0000313" key="2">
    <source>
        <dbReference type="Proteomes" id="UP000759131"/>
    </source>
</evidence>
<dbReference type="Gene3D" id="3.40.50.1820">
    <property type="entry name" value="alpha/beta hydrolase"/>
    <property type="match status" value="2"/>
</dbReference>
<dbReference type="OrthoDB" id="6490693at2759"/>